<dbReference type="RefSeq" id="WP_116335945.1">
    <property type="nucleotide sequence ID" value="NZ_LT976856.1"/>
</dbReference>
<evidence type="ECO:0000313" key="2">
    <source>
        <dbReference type="EMBL" id="SOY40003.1"/>
    </source>
</evidence>
<evidence type="ECO:0000313" key="3">
    <source>
        <dbReference type="Proteomes" id="UP000256297"/>
    </source>
</evidence>
<sequence length="402" mass="46178">MVTAEASAKIAGYTYQMQRALFRLLSSVHNKPVIGIETGDDVVELRLNEDGTVDAVFEQDKHSVQETGQPFQDSSKNLWHTFHIWLDSLESTLEKHENVCYCLVTNKKVPEQAIAQKLSAAKTDSEVNACIKLIRNKATAASPEDKSEVKDVSAFSDEALAFVIKRIELLDPDGTTDGVPLKEATIQLFHLPEDVRPYANDIYQGLLGQVVDMCQSAWSQRQPAWLTEPPFANRLQNEIATRRMHRYLERSLNSVAWREYQKKNTKELKFITQFQYIGLSDKYCDRALSHYWGFYAERVRLLTEGDVLQPAWDARDSALHERWQTIRDNVEMLKEEAADADDMNLCRTILGQTLDGNHREPLDGRDTSQPYFTFGHYHDLANRPKDEVYVYWHDLFAPESDE</sequence>
<protein>
    <submittedName>
        <fullName evidence="2">Complete genome segment 15/17</fullName>
    </submittedName>
</protein>
<accession>A0A975WNW4</accession>
<name>A0A975WNW4_9BURK</name>
<comment type="caution">
    <text evidence="2">The sequence shown here is derived from an EMBL/GenBank/DDBJ whole genome shotgun (WGS) entry which is preliminary data.</text>
</comment>
<proteinExistence type="predicted"/>
<dbReference type="Pfam" id="PF20283">
    <property type="entry name" value="CTD7"/>
    <property type="match status" value="1"/>
</dbReference>
<reference evidence="2 3" key="1">
    <citation type="submission" date="2018-01" db="EMBL/GenBank/DDBJ databases">
        <authorList>
            <person name="Clerissi C."/>
        </authorList>
    </citation>
    <scope>NUCLEOTIDE SEQUENCE [LARGE SCALE GENOMIC DNA]</scope>
    <source>
        <strain evidence="2">Cupriavidus taiwanensis STM 3521</strain>
    </source>
</reference>
<dbReference type="InterPro" id="IPR046913">
    <property type="entry name" value="ABC-3C_CTD7"/>
</dbReference>
<dbReference type="EMBL" id="OFSP01000001">
    <property type="protein sequence ID" value="SOY40003.1"/>
    <property type="molecule type" value="Genomic_DNA"/>
</dbReference>
<organism evidence="2 3">
    <name type="scientific">Cupriavidus taiwanensis</name>
    <dbReference type="NCBI Taxonomy" id="164546"/>
    <lineage>
        <taxon>Bacteria</taxon>
        <taxon>Pseudomonadati</taxon>
        <taxon>Pseudomonadota</taxon>
        <taxon>Betaproteobacteria</taxon>
        <taxon>Burkholderiales</taxon>
        <taxon>Burkholderiaceae</taxon>
        <taxon>Cupriavidus</taxon>
    </lineage>
</organism>
<gene>
    <name evidence="2" type="ORF">CBM2589_B10284</name>
</gene>
<evidence type="ECO:0000259" key="1">
    <source>
        <dbReference type="Pfam" id="PF20283"/>
    </source>
</evidence>
<dbReference type="AlphaFoldDB" id="A0A975WNW4"/>
<dbReference type="Proteomes" id="UP000256297">
    <property type="component" value="Chromosome CBM2589_b"/>
</dbReference>
<feature type="domain" description="ABC-three component systems C-terminal" evidence="1">
    <location>
        <begin position="270"/>
        <end position="396"/>
    </location>
</feature>